<accession>A0A4Y0BEQ5</accession>
<dbReference type="AlphaFoldDB" id="A0A4Y0BEQ5"/>
<reference evidence="1" key="1">
    <citation type="submission" date="2020-05" db="UniProtKB">
        <authorList>
            <consortium name="EnsemblMetazoa"/>
        </authorList>
    </citation>
    <scope>IDENTIFICATION</scope>
    <source>
        <strain evidence="1">FUMOZ</strain>
    </source>
</reference>
<dbReference type="VEuPathDB" id="VectorBase:AFUN018477"/>
<evidence type="ECO:0000313" key="1">
    <source>
        <dbReference type="EnsemblMetazoa" id="AFUN018477-PA"/>
    </source>
</evidence>
<proteinExistence type="predicted"/>
<organism evidence="1">
    <name type="scientific">Anopheles funestus</name>
    <name type="common">African malaria mosquito</name>
    <dbReference type="NCBI Taxonomy" id="62324"/>
    <lineage>
        <taxon>Eukaryota</taxon>
        <taxon>Metazoa</taxon>
        <taxon>Ecdysozoa</taxon>
        <taxon>Arthropoda</taxon>
        <taxon>Hexapoda</taxon>
        <taxon>Insecta</taxon>
        <taxon>Pterygota</taxon>
        <taxon>Neoptera</taxon>
        <taxon>Endopterygota</taxon>
        <taxon>Diptera</taxon>
        <taxon>Nematocera</taxon>
        <taxon>Culicoidea</taxon>
        <taxon>Culicidae</taxon>
        <taxon>Anophelinae</taxon>
        <taxon>Anopheles</taxon>
    </lineage>
</organism>
<dbReference type="EnsemblMetazoa" id="AFUN018477-RA">
    <property type="protein sequence ID" value="AFUN018477-PA"/>
    <property type="gene ID" value="AFUN018477"/>
</dbReference>
<protein>
    <submittedName>
        <fullName evidence="1">Uncharacterized protein</fullName>
    </submittedName>
</protein>
<name>A0A4Y0BEQ5_ANOFN</name>
<sequence length="86" mass="9467">MLPVSWQKINLAKYNSNQHRKTTYGKGSSVVDGRLSAVVMDDNLPIPATINHDANQEAVIDMVEDGSIKTLDSVMEESFGNWSDGQ</sequence>